<evidence type="ECO:0000256" key="1">
    <source>
        <dbReference type="SAM" id="MobiDB-lite"/>
    </source>
</evidence>
<dbReference type="AlphaFoldDB" id="A0A9D2LQ03"/>
<dbReference type="EMBL" id="DWYZ01000003">
    <property type="protein sequence ID" value="HJB27199.1"/>
    <property type="molecule type" value="Genomic_DNA"/>
</dbReference>
<reference evidence="2" key="1">
    <citation type="journal article" date="2021" name="PeerJ">
        <title>Extensive microbial diversity within the chicken gut microbiome revealed by metagenomics and culture.</title>
        <authorList>
            <person name="Gilroy R."/>
            <person name="Ravi A."/>
            <person name="Getino M."/>
            <person name="Pursley I."/>
            <person name="Horton D.L."/>
            <person name="Alikhan N.F."/>
            <person name="Baker D."/>
            <person name="Gharbi K."/>
            <person name="Hall N."/>
            <person name="Watson M."/>
            <person name="Adriaenssens E.M."/>
            <person name="Foster-Nyarko E."/>
            <person name="Jarju S."/>
            <person name="Secka A."/>
            <person name="Antonio M."/>
            <person name="Oren A."/>
            <person name="Chaudhuri R.R."/>
            <person name="La Ragione R."/>
            <person name="Hildebrand F."/>
            <person name="Pallen M.J."/>
        </authorList>
    </citation>
    <scope>NUCLEOTIDE SEQUENCE</scope>
    <source>
        <strain evidence="2">ChiSjej1B19-5720</strain>
    </source>
</reference>
<dbReference type="Proteomes" id="UP000823842">
    <property type="component" value="Unassembled WGS sequence"/>
</dbReference>
<name>A0A9D2LQ03_9FIRM</name>
<protein>
    <submittedName>
        <fullName evidence="2">Uncharacterized protein</fullName>
    </submittedName>
</protein>
<comment type="caution">
    <text evidence="2">The sequence shown here is derived from an EMBL/GenBank/DDBJ whole genome shotgun (WGS) entry which is preliminary data.</text>
</comment>
<sequence length="239" mass="26762">MKIEVKLYFYHDLDLVSLYRARKLCFSRATKLALKAFAEGRRISICPDLDTQAGPMVPVRRTYHFAVVLDEKEDEAVISYLGRIAPGYRNSFVKTLLRYCIFEFPEEYFQEGKDKEKFDQMIQAVHDVPSVPCGFVRKPVLRRPKKKEETPVGASRNDSVPLQNPLPTSISPENAGMPNAGKGMEVLTDGRGGKASEWTEAQAHPFSTPGPAPKDSPGEMAQTGMDEEDITKMFLDITG</sequence>
<feature type="region of interest" description="Disordered" evidence="1">
    <location>
        <begin position="140"/>
        <end position="230"/>
    </location>
</feature>
<proteinExistence type="predicted"/>
<organism evidence="2 3">
    <name type="scientific">Candidatus Blautia faecavium</name>
    <dbReference type="NCBI Taxonomy" id="2838487"/>
    <lineage>
        <taxon>Bacteria</taxon>
        <taxon>Bacillati</taxon>
        <taxon>Bacillota</taxon>
        <taxon>Clostridia</taxon>
        <taxon>Lachnospirales</taxon>
        <taxon>Lachnospiraceae</taxon>
        <taxon>Blautia</taxon>
    </lineage>
</organism>
<gene>
    <name evidence="2" type="ORF">IAA06_00165</name>
</gene>
<accession>A0A9D2LQ03</accession>
<evidence type="ECO:0000313" key="2">
    <source>
        <dbReference type="EMBL" id="HJB27199.1"/>
    </source>
</evidence>
<feature type="compositionally biased region" description="Polar residues" evidence="1">
    <location>
        <begin position="156"/>
        <end position="172"/>
    </location>
</feature>
<evidence type="ECO:0000313" key="3">
    <source>
        <dbReference type="Proteomes" id="UP000823842"/>
    </source>
</evidence>
<reference evidence="2" key="2">
    <citation type="submission" date="2021-04" db="EMBL/GenBank/DDBJ databases">
        <authorList>
            <person name="Gilroy R."/>
        </authorList>
    </citation>
    <scope>NUCLEOTIDE SEQUENCE</scope>
    <source>
        <strain evidence="2">ChiSjej1B19-5720</strain>
    </source>
</reference>